<accession>A0ACC3C418</accession>
<gene>
    <name evidence="1" type="ORF">I4F81_007269</name>
</gene>
<comment type="caution">
    <text evidence="1">The sequence shown here is derived from an EMBL/GenBank/DDBJ whole genome shotgun (WGS) entry which is preliminary data.</text>
</comment>
<dbReference type="EMBL" id="CM020619">
    <property type="protein sequence ID" value="KAK1864725.1"/>
    <property type="molecule type" value="Genomic_DNA"/>
</dbReference>
<proteinExistence type="predicted"/>
<sequence>MAAPLRRHTQQLSSTGMWVAREQNKRKIHNGKPEQRATSTERHMPAPRHAALTKATPSPPHRRCTPCSVADAPAARREQPVTGVRCGRVDQCHVSISCACAAMAYIHTAPPASGETDVRHSHRTCAHLHPRARRTILALRARASRPPSVSPTRPRGGHRHQPYSLPGSLSAYTVPSPPTSAAASAGSLAGLSTASLAASASTCCLTASASPAPTSSDEP</sequence>
<protein>
    <submittedName>
        <fullName evidence="1">Uncharacterized protein</fullName>
    </submittedName>
</protein>
<evidence type="ECO:0000313" key="1">
    <source>
        <dbReference type="EMBL" id="KAK1864725.1"/>
    </source>
</evidence>
<dbReference type="Proteomes" id="UP000798662">
    <property type="component" value="Chromosome 2"/>
</dbReference>
<organism evidence="1 2">
    <name type="scientific">Pyropia yezoensis</name>
    <name type="common">Susabi-nori</name>
    <name type="synonym">Porphyra yezoensis</name>
    <dbReference type="NCBI Taxonomy" id="2788"/>
    <lineage>
        <taxon>Eukaryota</taxon>
        <taxon>Rhodophyta</taxon>
        <taxon>Bangiophyceae</taxon>
        <taxon>Bangiales</taxon>
        <taxon>Bangiaceae</taxon>
        <taxon>Pyropia</taxon>
    </lineage>
</organism>
<name>A0ACC3C418_PYRYE</name>
<reference evidence="1" key="1">
    <citation type="submission" date="2019-11" db="EMBL/GenBank/DDBJ databases">
        <title>Nori genome reveals adaptations in red seaweeds to the harsh intertidal environment.</title>
        <authorList>
            <person name="Wang D."/>
            <person name="Mao Y."/>
        </authorList>
    </citation>
    <scope>NUCLEOTIDE SEQUENCE</scope>
    <source>
        <tissue evidence="1">Gametophyte</tissue>
    </source>
</reference>
<evidence type="ECO:0000313" key="2">
    <source>
        <dbReference type="Proteomes" id="UP000798662"/>
    </source>
</evidence>
<keyword evidence="2" id="KW-1185">Reference proteome</keyword>